<evidence type="ECO:0000313" key="2">
    <source>
        <dbReference type="EMBL" id="TGO31861.1"/>
    </source>
</evidence>
<dbReference type="EMBL" id="PQXK01000392">
    <property type="protein sequence ID" value="TGO31861.1"/>
    <property type="molecule type" value="Genomic_DNA"/>
</dbReference>
<comment type="caution">
    <text evidence="2">The sequence shown here is derived from an EMBL/GenBank/DDBJ whole genome shotgun (WGS) entry which is preliminary data.</text>
</comment>
<dbReference type="AlphaFoldDB" id="A0A4Z1GCA7"/>
<protein>
    <submittedName>
        <fullName evidence="2">Uncharacterized protein</fullName>
    </submittedName>
</protein>
<evidence type="ECO:0000313" key="3">
    <source>
        <dbReference type="Proteomes" id="UP000297814"/>
    </source>
</evidence>
<gene>
    <name evidence="2" type="ORF">BHYA_0394g00040</name>
</gene>
<reference evidence="2 3" key="1">
    <citation type="submission" date="2017-12" db="EMBL/GenBank/DDBJ databases">
        <title>Comparative genomics of Botrytis spp.</title>
        <authorList>
            <person name="Valero-Jimenez C.A."/>
            <person name="Tapia P."/>
            <person name="Veloso J."/>
            <person name="Silva-Moreno E."/>
            <person name="Staats M."/>
            <person name="Valdes J.H."/>
            <person name="Van Kan J.A.L."/>
        </authorList>
    </citation>
    <scope>NUCLEOTIDE SEQUENCE [LARGE SCALE GENOMIC DNA]</scope>
    <source>
        <strain evidence="2 3">Bh0001</strain>
    </source>
</reference>
<feature type="compositionally biased region" description="Basic and acidic residues" evidence="1">
    <location>
        <begin position="129"/>
        <end position="144"/>
    </location>
</feature>
<name>A0A4Z1GCA7_9HELO</name>
<proteinExistence type="predicted"/>
<feature type="compositionally biased region" description="Polar residues" evidence="1">
    <location>
        <begin position="240"/>
        <end position="251"/>
    </location>
</feature>
<organism evidence="2 3">
    <name type="scientific">Botrytis hyacinthi</name>
    <dbReference type="NCBI Taxonomy" id="278943"/>
    <lineage>
        <taxon>Eukaryota</taxon>
        <taxon>Fungi</taxon>
        <taxon>Dikarya</taxon>
        <taxon>Ascomycota</taxon>
        <taxon>Pezizomycotina</taxon>
        <taxon>Leotiomycetes</taxon>
        <taxon>Helotiales</taxon>
        <taxon>Sclerotiniaceae</taxon>
        <taxon>Botrytis</taxon>
    </lineage>
</organism>
<dbReference type="Proteomes" id="UP000297814">
    <property type="component" value="Unassembled WGS sequence"/>
</dbReference>
<evidence type="ECO:0000256" key="1">
    <source>
        <dbReference type="SAM" id="MobiDB-lite"/>
    </source>
</evidence>
<sequence>MPARKKNSRQGASCELNHTNLSFQEDLQPSFGPSRSPHPSQHCLPRNIGSCFESPNVDDSYTYLRDCPKPEDSSYPNNICPPRYVRSFIRKKNQDGLCNYLKACDEESVIDDDAPGTRITTVIPNTVRDNDERHSHNQVQDDVHFTLPIRTNQRRKDYRISQNDEEENLPQPPSCSSSSNHDCPPQNSFYNSFNDQIDLLTEIHRLHERVDLLESNIQGHVKTTAYCRCSCHRSTRPMTPSPDNFWHQNEPQPFPDPRNDLDESGEPGFSAPVILPGLRGLHPDDVRDPQVLLGRNVGLGPPRGV</sequence>
<feature type="region of interest" description="Disordered" evidence="1">
    <location>
        <begin position="240"/>
        <end position="268"/>
    </location>
</feature>
<feature type="compositionally biased region" description="Polar residues" evidence="1">
    <location>
        <begin position="174"/>
        <end position="188"/>
    </location>
</feature>
<feature type="region of interest" description="Disordered" evidence="1">
    <location>
        <begin position="129"/>
        <end position="188"/>
    </location>
</feature>
<accession>A0A4Z1GCA7</accession>
<keyword evidence="3" id="KW-1185">Reference proteome</keyword>